<sequence>MTEHGNATPAQHAAAGEAGEAGAGQDDDAVALAHSLFQAARDGNTEMLRAYLGAGAPATLTNAAGDSLLMLAAYHGHADTVRLVLEHGAEANTANDRGQTPLAGAAFKGYTDVARVLLDAGADPDAGAPSARAAAQMFARQEILDLLG</sequence>
<proteinExistence type="predicted"/>
<dbReference type="SUPFAM" id="SSF48403">
    <property type="entry name" value="Ankyrin repeat"/>
    <property type="match status" value="1"/>
</dbReference>
<protein>
    <submittedName>
        <fullName evidence="5">Uncharacterized protein</fullName>
    </submittedName>
</protein>
<feature type="compositionally biased region" description="Low complexity" evidence="4">
    <location>
        <begin position="10"/>
        <end position="24"/>
    </location>
</feature>
<feature type="repeat" description="ANK" evidence="3">
    <location>
        <begin position="97"/>
        <end position="129"/>
    </location>
</feature>
<name>A0A1H2ASY4_9MICC</name>
<dbReference type="Pfam" id="PF12796">
    <property type="entry name" value="Ank_2"/>
    <property type="match status" value="1"/>
</dbReference>
<accession>A0A1H2ASY4</accession>
<dbReference type="SMART" id="SM00248">
    <property type="entry name" value="ANK"/>
    <property type="match status" value="2"/>
</dbReference>
<evidence type="ECO:0000256" key="3">
    <source>
        <dbReference type="PROSITE-ProRule" id="PRU00023"/>
    </source>
</evidence>
<dbReference type="RefSeq" id="WP_231994309.1">
    <property type="nucleotide sequence ID" value="NZ_LT629779.1"/>
</dbReference>
<dbReference type="PROSITE" id="PS50297">
    <property type="entry name" value="ANK_REP_REGION"/>
    <property type="match status" value="2"/>
</dbReference>
<evidence type="ECO:0000313" key="5">
    <source>
        <dbReference type="EMBL" id="SDT49120.1"/>
    </source>
</evidence>
<dbReference type="PANTHER" id="PTHR24171:SF9">
    <property type="entry name" value="ANKYRIN REPEAT DOMAIN-CONTAINING PROTEIN 39"/>
    <property type="match status" value="1"/>
</dbReference>
<evidence type="ECO:0000313" key="6">
    <source>
        <dbReference type="Proteomes" id="UP000198751"/>
    </source>
</evidence>
<keyword evidence="1" id="KW-0677">Repeat</keyword>
<evidence type="ECO:0000256" key="2">
    <source>
        <dbReference type="ARBA" id="ARBA00023043"/>
    </source>
</evidence>
<feature type="region of interest" description="Disordered" evidence="4">
    <location>
        <begin position="1"/>
        <end position="25"/>
    </location>
</feature>
<reference evidence="6" key="1">
    <citation type="submission" date="2016-10" db="EMBL/GenBank/DDBJ databases">
        <authorList>
            <person name="Varghese N."/>
            <person name="Submissions S."/>
        </authorList>
    </citation>
    <scope>NUCLEOTIDE SEQUENCE [LARGE SCALE GENOMIC DNA]</scope>
    <source>
        <strain evidence="6">IMMIB L-1606</strain>
    </source>
</reference>
<dbReference type="InterPro" id="IPR036770">
    <property type="entry name" value="Ankyrin_rpt-contain_sf"/>
</dbReference>
<dbReference type="AlphaFoldDB" id="A0A1H2ASY4"/>
<dbReference type="PANTHER" id="PTHR24171">
    <property type="entry name" value="ANKYRIN REPEAT DOMAIN-CONTAINING PROTEIN 39-RELATED"/>
    <property type="match status" value="1"/>
</dbReference>
<dbReference type="PROSITE" id="PS50088">
    <property type="entry name" value="ANK_REPEAT"/>
    <property type="match status" value="2"/>
</dbReference>
<dbReference type="EMBL" id="LT629779">
    <property type="protein sequence ID" value="SDT49120.1"/>
    <property type="molecule type" value="Genomic_DNA"/>
</dbReference>
<evidence type="ECO:0000256" key="4">
    <source>
        <dbReference type="SAM" id="MobiDB-lite"/>
    </source>
</evidence>
<keyword evidence="6" id="KW-1185">Reference proteome</keyword>
<dbReference type="InterPro" id="IPR002110">
    <property type="entry name" value="Ankyrin_rpt"/>
</dbReference>
<gene>
    <name evidence="5" type="ORF">SAMN04489743_3179</name>
</gene>
<dbReference type="Proteomes" id="UP000198751">
    <property type="component" value="Chromosome I"/>
</dbReference>
<evidence type="ECO:0000256" key="1">
    <source>
        <dbReference type="ARBA" id="ARBA00022737"/>
    </source>
</evidence>
<feature type="repeat" description="ANK" evidence="3">
    <location>
        <begin position="64"/>
        <end position="96"/>
    </location>
</feature>
<organism evidence="5 6">
    <name type="scientific">Pseudarthrobacter equi</name>
    <dbReference type="NCBI Taxonomy" id="728066"/>
    <lineage>
        <taxon>Bacteria</taxon>
        <taxon>Bacillati</taxon>
        <taxon>Actinomycetota</taxon>
        <taxon>Actinomycetes</taxon>
        <taxon>Micrococcales</taxon>
        <taxon>Micrococcaceae</taxon>
        <taxon>Pseudarthrobacter</taxon>
    </lineage>
</organism>
<keyword evidence="2 3" id="KW-0040">ANK repeat</keyword>
<dbReference type="Gene3D" id="1.25.40.20">
    <property type="entry name" value="Ankyrin repeat-containing domain"/>
    <property type="match status" value="1"/>
</dbReference>